<dbReference type="GO" id="GO:0008658">
    <property type="term" value="F:penicillin binding"/>
    <property type="evidence" value="ECO:0007669"/>
    <property type="project" value="InterPro"/>
</dbReference>
<feature type="region of interest" description="Disordered" evidence="16">
    <location>
        <begin position="759"/>
        <end position="800"/>
    </location>
</feature>
<comment type="catalytic activity">
    <reaction evidence="15">
        <text>[GlcNAc-(1-&gt;4)-Mur2Ac(oyl-L-Ala-gamma-D-Glu-L-Lys-D-Ala-D-Ala)](n)-di-trans,octa-cis-undecaprenyl diphosphate + beta-D-GlcNAc-(1-&gt;4)-Mur2Ac(oyl-L-Ala-gamma-D-Glu-L-Lys-D-Ala-D-Ala)-di-trans,octa-cis-undecaprenyl diphosphate = [GlcNAc-(1-&gt;4)-Mur2Ac(oyl-L-Ala-gamma-D-Glu-L-Lys-D-Ala-D-Ala)](n+1)-di-trans,octa-cis-undecaprenyl diphosphate + di-trans,octa-cis-undecaprenyl diphosphate + H(+)</text>
        <dbReference type="Rhea" id="RHEA:23708"/>
        <dbReference type="Rhea" id="RHEA-COMP:9602"/>
        <dbReference type="Rhea" id="RHEA-COMP:9603"/>
        <dbReference type="ChEBI" id="CHEBI:15378"/>
        <dbReference type="ChEBI" id="CHEBI:58405"/>
        <dbReference type="ChEBI" id="CHEBI:60033"/>
        <dbReference type="ChEBI" id="CHEBI:78435"/>
        <dbReference type="EC" id="2.4.99.28"/>
    </reaction>
</comment>
<evidence type="ECO:0000256" key="7">
    <source>
        <dbReference type="ARBA" id="ARBA00022801"/>
    </source>
</evidence>
<dbReference type="PANTHER" id="PTHR32282">
    <property type="entry name" value="BINDING PROTEIN TRANSPEPTIDASE, PUTATIVE-RELATED"/>
    <property type="match status" value="1"/>
</dbReference>
<keyword evidence="2" id="KW-0121">Carboxypeptidase</keyword>
<comment type="catalytic activity">
    <reaction evidence="14">
        <text>Preferential cleavage: (Ac)2-L-Lys-D-Ala-|-D-Ala. Also transpeptidation of peptidyl-alanyl moieties that are N-acyl substituents of D-alanine.</text>
        <dbReference type="EC" id="3.4.16.4"/>
    </reaction>
</comment>
<dbReference type="InterPro" id="IPR012338">
    <property type="entry name" value="Beta-lactam/transpept-like"/>
</dbReference>
<evidence type="ECO:0000256" key="15">
    <source>
        <dbReference type="ARBA" id="ARBA00049902"/>
    </source>
</evidence>
<dbReference type="Pfam" id="PF00905">
    <property type="entry name" value="Transpeptidase"/>
    <property type="match status" value="1"/>
</dbReference>
<comment type="caution">
    <text evidence="20">The sequence shown here is derived from an EMBL/GenBank/DDBJ whole genome shotgun (WGS) entry which is preliminary data.</text>
</comment>
<dbReference type="Pfam" id="PF00912">
    <property type="entry name" value="Transgly"/>
    <property type="match status" value="1"/>
</dbReference>
<evidence type="ECO:0000256" key="13">
    <source>
        <dbReference type="ARBA" id="ARBA00023316"/>
    </source>
</evidence>
<keyword evidence="12" id="KW-0511">Multifunctional enzyme</keyword>
<dbReference type="InterPro" id="IPR050396">
    <property type="entry name" value="Glycosyltr_51/Transpeptidase"/>
</dbReference>
<dbReference type="InterPro" id="IPR036950">
    <property type="entry name" value="PBP_transglycosylase"/>
</dbReference>
<feature type="domain" description="Penicillin-binding protein transpeptidase" evidence="18">
    <location>
        <begin position="420"/>
        <end position="657"/>
    </location>
</feature>
<dbReference type="GO" id="GO:0030288">
    <property type="term" value="C:outer membrane-bounded periplasmic space"/>
    <property type="evidence" value="ECO:0007669"/>
    <property type="project" value="TreeGrafter"/>
</dbReference>
<keyword evidence="21" id="KW-1185">Reference proteome</keyword>
<evidence type="ECO:0000256" key="5">
    <source>
        <dbReference type="ARBA" id="ARBA00022679"/>
    </source>
</evidence>
<dbReference type="GO" id="GO:0008955">
    <property type="term" value="F:peptidoglycan glycosyltransferase activity"/>
    <property type="evidence" value="ECO:0007669"/>
    <property type="project" value="UniProtKB-EC"/>
</dbReference>
<evidence type="ECO:0000256" key="11">
    <source>
        <dbReference type="ARBA" id="ARBA00023136"/>
    </source>
</evidence>
<feature type="domain" description="Glycosyl transferase family 51" evidence="19">
    <location>
        <begin position="99"/>
        <end position="288"/>
    </location>
</feature>
<organism evidence="20 21">
    <name type="scientific">Macrococcus epidermidis</name>
    <dbReference type="NCBI Taxonomy" id="1902580"/>
    <lineage>
        <taxon>Bacteria</taxon>
        <taxon>Bacillati</taxon>
        <taxon>Bacillota</taxon>
        <taxon>Bacilli</taxon>
        <taxon>Bacillales</taxon>
        <taxon>Staphylococcaceae</taxon>
        <taxon>Macrococcus</taxon>
    </lineage>
</organism>
<dbReference type="InterPro" id="IPR023346">
    <property type="entry name" value="Lysozyme-like_dom_sf"/>
</dbReference>
<dbReference type="GO" id="GO:0009002">
    <property type="term" value="F:serine-type D-Ala-D-Ala carboxypeptidase activity"/>
    <property type="evidence" value="ECO:0007669"/>
    <property type="project" value="UniProtKB-EC"/>
</dbReference>
<dbReference type="Gene3D" id="3.90.1310.40">
    <property type="match status" value="1"/>
</dbReference>
<evidence type="ECO:0000256" key="8">
    <source>
        <dbReference type="ARBA" id="ARBA00022960"/>
    </source>
</evidence>
<dbReference type="GO" id="GO:0008360">
    <property type="term" value="P:regulation of cell shape"/>
    <property type="evidence" value="ECO:0007669"/>
    <property type="project" value="UniProtKB-KW"/>
</dbReference>
<dbReference type="GO" id="GO:0071555">
    <property type="term" value="P:cell wall organization"/>
    <property type="evidence" value="ECO:0007669"/>
    <property type="project" value="UniProtKB-KW"/>
</dbReference>
<name>A0A327ZQH1_9STAP</name>
<keyword evidence="9" id="KW-0573">Peptidoglycan synthesis</keyword>
<keyword evidence="5" id="KW-0808">Transferase</keyword>
<feature type="compositionally biased region" description="Polar residues" evidence="16">
    <location>
        <begin position="771"/>
        <end position="788"/>
    </location>
</feature>
<dbReference type="InterPro" id="IPR001264">
    <property type="entry name" value="Glyco_trans_51"/>
</dbReference>
<feature type="region of interest" description="Disordered" evidence="16">
    <location>
        <begin position="436"/>
        <end position="455"/>
    </location>
</feature>
<feature type="transmembrane region" description="Helical" evidence="17">
    <location>
        <begin position="44"/>
        <end position="68"/>
    </location>
</feature>
<dbReference type="Gene3D" id="3.40.710.10">
    <property type="entry name" value="DD-peptidase/beta-lactamase superfamily"/>
    <property type="match status" value="1"/>
</dbReference>
<dbReference type="Gene3D" id="1.10.3810.10">
    <property type="entry name" value="Biosynthetic peptidoglycan transglycosylase-like"/>
    <property type="match status" value="1"/>
</dbReference>
<evidence type="ECO:0000259" key="18">
    <source>
        <dbReference type="Pfam" id="PF00905"/>
    </source>
</evidence>
<dbReference type="PANTHER" id="PTHR32282:SF32">
    <property type="entry name" value="PENICILLIN-BINDING PROTEIN 2A"/>
    <property type="match status" value="1"/>
</dbReference>
<evidence type="ECO:0000256" key="4">
    <source>
        <dbReference type="ARBA" id="ARBA00022676"/>
    </source>
</evidence>
<evidence type="ECO:0000256" key="17">
    <source>
        <dbReference type="SAM" id="Phobius"/>
    </source>
</evidence>
<keyword evidence="1" id="KW-1003">Cell membrane</keyword>
<evidence type="ECO:0000256" key="12">
    <source>
        <dbReference type="ARBA" id="ARBA00023268"/>
    </source>
</evidence>
<keyword evidence="10 17" id="KW-1133">Transmembrane helix</keyword>
<evidence type="ECO:0000313" key="20">
    <source>
        <dbReference type="EMBL" id="RAK44457.1"/>
    </source>
</evidence>
<dbReference type="RefSeq" id="WP_111716561.1">
    <property type="nucleotide sequence ID" value="NZ_JBHSSR010000006.1"/>
</dbReference>
<dbReference type="GO" id="GO:0006508">
    <property type="term" value="P:proteolysis"/>
    <property type="evidence" value="ECO:0007669"/>
    <property type="project" value="UniProtKB-KW"/>
</dbReference>
<evidence type="ECO:0000256" key="6">
    <source>
        <dbReference type="ARBA" id="ARBA00022692"/>
    </source>
</evidence>
<dbReference type="EMBL" id="PZJH01000004">
    <property type="protein sequence ID" value="RAK44457.1"/>
    <property type="molecule type" value="Genomic_DNA"/>
</dbReference>
<keyword evidence="11 17" id="KW-0472">Membrane</keyword>
<dbReference type="SUPFAM" id="SSF53955">
    <property type="entry name" value="Lysozyme-like"/>
    <property type="match status" value="1"/>
</dbReference>
<proteinExistence type="predicted"/>
<evidence type="ECO:0000259" key="19">
    <source>
        <dbReference type="Pfam" id="PF00912"/>
    </source>
</evidence>
<evidence type="ECO:0000313" key="21">
    <source>
        <dbReference type="Proteomes" id="UP000249808"/>
    </source>
</evidence>
<dbReference type="InterPro" id="IPR001460">
    <property type="entry name" value="PCN-bd_Tpept"/>
</dbReference>
<evidence type="ECO:0000256" key="10">
    <source>
        <dbReference type="ARBA" id="ARBA00022989"/>
    </source>
</evidence>
<evidence type="ECO:0000256" key="9">
    <source>
        <dbReference type="ARBA" id="ARBA00022984"/>
    </source>
</evidence>
<feature type="compositionally biased region" description="Basic and acidic residues" evidence="16">
    <location>
        <begin position="789"/>
        <end position="800"/>
    </location>
</feature>
<evidence type="ECO:0000256" key="14">
    <source>
        <dbReference type="ARBA" id="ARBA00034000"/>
    </source>
</evidence>
<keyword evidence="7" id="KW-0378">Hydrolase</keyword>
<keyword evidence="13" id="KW-0961">Cell wall biogenesis/degradation</keyword>
<keyword evidence="6 17" id="KW-0812">Transmembrane</keyword>
<evidence type="ECO:0000256" key="3">
    <source>
        <dbReference type="ARBA" id="ARBA00022670"/>
    </source>
</evidence>
<dbReference type="AlphaFoldDB" id="A0A327ZQH1"/>
<evidence type="ECO:0000256" key="16">
    <source>
        <dbReference type="SAM" id="MobiDB-lite"/>
    </source>
</evidence>
<protein>
    <submittedName>
        <fullName evidence="20">Penicillin-binding protein</fullName>
    </submittedName>
</protein>
<dbReference type="SUPFAM" id="SSF56601">
    <property type="entry name" value="beta-lactamase/transpeptidase-like"/>
    <property type="match status" value="1"/>
</dbReference>
<dbReference type="Proteomes" id="UP000249808">
    <property type="component" value="Unassembled WGS sequence"/>
</dbReference>
<keyword evidence="4" id="KW-0328">Glycosyltransferase</keyword>
<keyword evidence="8" id="KW-0133">Cell shape</keyword>
<dbReference type="GO" id="GO:0009252">
    <property type="term" value="P:peptidoglycan biosynthetic process"/>
    <property type="evidence" value="ECO:0007669"/>
    <property type="project" value="UniProtKB-KW"/>
</dbReference>
<reference evidence="20 21" key="1">
    <citation type="journal article" date="2018" name="Front. Microbiol.">
        <title>Description and Comparative Genomics of Macrococcus caseolyticus subsp. hominis subsp. nov., Macrococcus goetzii sp. nov., Macrococcus epidermidis sp. nov., and Macrococcus bohemicus sp. nov., Novel Macrococci From Human Clinical Material With Virulence Potential and Suspected Uptake of Foreign DNA by Natural Transformation.</title>
        <authorList>
            <person name="Maslanova I."/>
            <person name="Wertheimer Z."/>
            <person name="Sedlacek I."/>
            <person name="Svec P."/>
            <person name="Indrakova A."/>
            <person name="Kovarovic V."/>
            <person name="Schumann P."/>
            <person name="Sproer C."/>
            <person name="Kralova S."/>
            <person name="Sedo O."/>
            <person name="Kristofova L."/>
            <person name="Vrbovska V."/>
            <person name="Fuzik T."/>
            <person name="Petras P."/>
            <person name="Zdrahal Z."/>
            <person name="Ruzickova V."/>
            <person name="Doskar J."/>
            <person name="Pantucek R."/>
        </authorList>
    </citation>
    <scope>NUCLEOTIDE SEQUENCE [LARGE SCALE GENOMIC DNA]</scope>
    <source>
        <strain evidence="20 21">01/688</strain>
    </source>
</reference>
<gene>
    <name evidence="20" type="ORF">BHU61_09920</name>
</gene>
<evidence type="ECO:0000256" key="2">
    <source>
        <dbReference type="ARBA" id="ARBA00022645"/>
    </source>
</evidence>
<accession>A0A327ZQH1</accession>
<sequence>MPKKQRQIFKPKQTKDNIKSTFKSIEFTPYVWFHGIYETLTRTILFLLVTGLLIGTLLLGLGTGYFLALVKDEPVKNNTALKKSLYEMTQSTTVYFGTGESLGTLNADVQREVIKYNKMSPHVVDALIATEDENFYKHNGIVPKAFIRATAQEFLNMGVTSGGSTLTQQLIKNQLLTNETSFKRKAKEMMLSFKVEKSLSKKEIIEAYLNVVSFGRNTNGQNIAGVQAAAQGIFGVDANKLNIAQAAYIAGMPQNPYTYTPFLQTGKIKKDKDLKFGFERQQYVLMRMYQEKKITKAQYEQAKKFNLKKSFTKDFEVPNEKYPFLTQEVESRAIDILKYIFAEKDNISRQELDETPVLEEKYVGIANRAIRNNGYIIDTTIHKKIFDTMDQIKDNPNYYSYARNANVNGKTKPINMEVGVLLKENDSGKILSFIGGRNHNDSQNNHATKTKRSPGSTIKPLLAYAPAIEYGVTAPEASLLDKRFNYNGYSPENYARMEYNVVTTRYALENSLNLSTLRLYSGIQDRKPWELLQKMNFNIPKSEQENLSLTLGATDITLENNVDGFSTLANKGNYQESYMIESIKTRDGKVIYQHKARPIRIYSPETSYIMTDILRGVLDTGSGYQLKGTFMYNQDWAGKTGTAQEGKDSLFIGYNPKVTMGIWMGYDVPTSFDEENHYQLRLWRDIINQITTQDQLQMGVGERFNQPDGVKTIEMCQYTMSQKGSCDDGEPVKQSLVWSKTDTSQKILDDYKVLSRLGEKLDPETRKKISSKQSAADTLSKANQNAKPTNDKKKDNQTPQ</sequence>
<keyword evidence="3" id="KW-0645">Protease</keyword>
<evidence type="ECO:0000256" key="1">
    <source>
        <dbReference type="ARBA" id="ARBA00022475"/>
    </source>
</evidence>